<name>A0A6G0VPE1_APHCR</name>
<dbReference type="Proteomes" id="UP000478052">
    <property type="component" value="Unassembled WGS sequence"/>
</dbReference>
<evidence type="ECO:0000313" key="3">
    <source>
        <dbReference type="Proteomes" id="UP000478052"/>
    </source>
</evidence>
<evidence type="ECO:0000256" key="1">
    <source>
        <dbReference type="SAM" id="MobiDB-lite"/>
    </source>
</evidence>
<dbReference type="PANTHER" id="PTHR45913:SF19">
    <property type="entry name" value="LOW QUALITY PROTEIN: ZINC FINGER BED DOMAIN-CONTAINING PROTEIN 5-LIKE"/>
    <property type="match status" value="1"/>
</dbReference>
<accession>A0A6G0VPE1</accession>
<dbReference type="EMBL" id="VUJU01014254">
    <property type="protein sequence ID" value="KAF0702535.1"/>
    <property type="molecule type" value="Genomic_DNA"/>
</dbReference>
<protein>
    <submittedName>
        <fullName evidence="2">Zinc finger BED domain-containing protein 5-like</fullName>
    </submittedName>
</protein>
<gene>
    <name evidence="2" type="ORF">FWK35_00035192</name>
</gene>
<feature type="non-terminal residue" evidence="2">
    <location>
        <position position="419"/>
    </location>
</feature>
<keyword evidence="3" id="KW-1185">Reference proteome</keyword>
<organism evidence="2 3">
    <name type="scientific">Aphis craccivora</name>
    <name type="common">Cowpea aphid</name>
    <dbReference type="NCBI Taxonomy" id="307492"/>
    <lineage>
        <taxon>Eukaryota</taxon>
        <taxon>Metazoa</taxon>
        <taxon>Ecdysozoa</taxon>
        <taxon>Arthropoda</taxon>
        <taxon>Hexapoda</taxon>
        <taxon>Insecta</taxon>
        <taxon>Pterygota</taxon>
        <taxon>Neoptera</taxon>
        <taxon>Paraneoptera</taxon>
        <taxon>Hemiptera</taxon>
        <taxon>Sternorrhyncha</taxon>
        <taxon>Aphidomorpha</taxon>
        <taxon>Aphidoidea</taxon>
        <taxon>Aphididae</taxon>
        <taxon>Aphidini</taxon>
        <taxon>Aphis</taxon>
        <taxon>Aphis</taxon>
    </lineage>
</organism>
<reference evidence="2 3" key="1">
    <citation type="submission" date="2019-08" db="EMBL/GenBank/DDBJ databases">
        <title>Whole genome of Aphis craccivora.</title>
        <authorList>
            <person name="Voronova N.V."/>
            <person name="Shulinski R.S."/>
            <person name="Bandarenka Y.V."/>
            <person name="Zhorov D.G."/>
            <person name="Warner D."/>
        </authorList>
    </citation>
    <scope>NUCLEOTIDE SEQUENCE [LARGE SCALE GENOMIC DNA]</scope>
    <source>
        <strain evidence="2">180601</strain>
        <tissue evidence="2">Whole Body</tissue>
    </source>
</reference>
<feature type="region of interest" description="Disordered" evidence="1">
    <location>
        <begin position="1"/>
        <end position="20"/>
    </location>
</feature>
<proteinExistence type="predicted"/>
<dbReference type="PANTHER" id="PTHR45913">
    <property type="entry name" value="EPM2A-INTERACTING PROTEIN 1"/>
    <property type="match status" value="1"/>
</dbReference>
<evidence type="ECO:0000313" key="2">
    <source>
        <dbReference type="EMBL" id="KAF0702535.1"/>
    </source>
</evidence>
<feature type="compositionally biased region" description="Polar residues" evidence="1">
    <location>
        <begin position="8"/>
        <end position="17"/>
    </location>
</feature>
<comment type="caution">
    <text evidence="2">The sequence shown here is derived from an EMBL/GenBank/DDBJ whole genome shotgun (WGS) entry which is preliminary data.</text>
</comment>
<sequence length="419" mass="47822">MDRFVTRSVDNNASVSQPPKKKIKYNIRQYHEDYLKMGFSCTGDTNNPLPWCVVCGEKLSNEAMVPSKLKRHLFTKHSHLIDKNITYFQRLLNSQNKQSKNMTTIVKISDKSQEASYVVAELVAKTMKPHTICEQLILPACREIVKIFFGIEAEQEILKFPLSDNTISRRINDMSEDIEQQVLNKLRDSRMFALQVDESTDISGKAQLLVFVRMVVDDDIIENFFCCKTLPETTRGEDVFKVLDDHLLSVNLSWDNCIGICTDGAPSMTGSIKGFISLVKKKNSKIIFTHCFLHREALVAKSLVSDLQNILDQVVKVINFIKSRPLKSRLFEKICEEMDAGYSRLILYSAHLNKLNSNMQGRDENILTSSDKIMAFIEKLNLWKTKINQGNLIMFSRIALLVADNNILSLIVESITLLK</sequence>
<dbReference type="OrthoDB" id="6589528at2759"/>
<dbReference type="AlphaFoldDB" id="A0A6G0VPE1"/>